<dbReference type="PANTHER" id="PTHR33990">
    <property type="entry name" value="PROTEIN YJDN-RELATED"/>
    <property type="match status" value="1"/>
</dbReference>
<accession>A0A1H3LX14</accession>
<evidence type="ECO:0000259" key="1">
    <source>
        <dbReference type="Pfam" id="PF06983"/>
    </source>
</evidence>
<dbReference type="InterPro" id="IPR029068">
    <property type="entry name" value="Glyas_Bleomycin-R_OHBP_Dase"/>
</dbReference>
<dbReference type="AlphaFoldDB" id="A0A1H3LX14"/>
<dbReference type="PANTHER" id="PTHR33990:SF1">
    <property type="entry name" value="PROTEIN YJDN"/>
    <property type="match status" value="1"/>
</dbReference>
<sequence length="143" mass="15796">MFNVLVQPYLFFDGCCEEALEFYRSSLDAQVDLLLRYRDSPEPPPVGALPPGFENKIMHATFRIGTTTLMASDSHGENIGFGGFSLALTVLTEVEADRIFAALADGGQVQQPLAKTFWSPRFGILTDRFGISWMINVTADLSQ</sequence>
<protein>
    <submittedName>
        <fullName evidence="2">PhnB protein</fullName>
    </submittedName>
</protein>
<name>A0A1H3LX14_9PROT</name>
<proteinExistence type="predicted"/>
<dbReference type="InterPro" id="IPR028973">
    <property type="entry name" value="PhnB-like"/>
</dbReference>
<dbReference type="RefSeq" id="WP_090415146.1">
    <property type="nucleotide sequence ID" value="NZ_FNOY01000054.1"/>
</dbReference>
<gene>
    <name evidence="2" type="ORF">SAMN05421881_105410</name>
</gene>
<keyword evidence="3" id="KW-1185">Reference proteome</keyword>
<dbReference type="Gene3D" id="3.10.180.10">
    <property type="entry name" value="2,3-Dihydroxybiphenyl 1,2-Dioxygenase, domain 1"/>
    <property type="match status" value="1"/>
</dbReference>
<reference evidence="2 3" key="1">
    <citation type="submission" date="2016-10" db="EMBL/GenBank/DDBJ databases">
        <authorList>
            <person name="de Groot N.N."/>
        </authorList>
    </citation>
    <scope>NUCLEOTIDE SEQUENCE [LARGE SCALE GENOMIC DNA]</scope>
    <source>
        <strain evidence="2 3">Nm1</strain>
    </source>
</reference>
<organism evidence="2 3">
    <name type="scientific">Nitrosomonas halophila</name>
    <dbReference type="NCBI Taxonomy" id="44576"/>
    <lineage>
        <taxon>Bacteria</taxon>
        <taxon>Pseudomonadati</taxon>
        <taxon>Pseudomonadota</taxon>
        <taxon>Betaproteobacteria</taxon>
        <taxon>Nitrosomonadales</taxon>
        <taxon>Nitrosomonadaceae</taxon>
        <taxon>Nitrosomonas</taxon>
    </lineage>
</organism>
<dbReference type="OrthoDB" id="9795306at2"/>
<dbReference type="STRING" id="44576.SAMN05421881_105410"/>
<dbReference type="Pfam" id="PF06983">
    <property type="entry name" value="3-dmu-9_3-mt"/>
    <property type="match status" value="1"/>
</dbReference>
<dbReference type="SUPFAM" id="SSF54593">
    <property type="entry name" value="Glyoxalase/Bleomycin resistance protein/Dihydroxybiphenyl dioxygenase"/>
    <property type="match status" value="1"/>
</dbReference>
<dbReference type="CDD" id="cd06588">
    <property type="entry name" value="PhnB_like"/>
    <property type="match status" value="1"/>
</dbReference>
<evidence type="ECO:0000313" key="2">
    <source>
        <dbReference type="EMBL" id="SDY68952.1"/>
    </source>
</evidence>
<dbReference type="Proteomes" id="UP000198640">
    <property type="component" value="Unassembled WGS sequence"/>
</dbReference>
<dbReference type="EMBL" id="FNOY01000054">
    <property type="protein sequence ID" value="SDY68952.1"/>
    <property type="molecule type" value="Genomic_DNA"/>
</dbReference>
<feature type="domain" description="PhnB-like" evidence="1">
    <location>
        <begin position="7"/>
        <end position="135"/>
    </location>
</feature>
<evidence type="ECO:0000313" key="3">
    <source>
        <dbReference type="Proteomes" id="UP000198640"/>
    </source>
</evidence>